<comment type="similarity">
    <text evidence="2 12">Belongs to the HAK/KUP transporter (TC 2.A.72) family.</text>
</comment>
<evidence type="ECO:0000256" key="3">
    <source>
        <dbReference type="ARBA" id="ARBA00022448"/>
    </source>
</evidence>
<accession>A0ABU3IBT7</accession>
<feature type="domain" description="K+ potassium transporter C-terminal" evidence="14">
    <location>
        <begin position="478"/>
        <end position="630"/>
    </location>
</feature>
<dbReference type="InterPro" id="IPR053952">
    <property type="entry name" value="K_trans_C"/>
</dbReference>
<sequence>MLSKKGATPLPLLVVGALGVVFGDLGTSPLYSLHAVFTLHNGALKPTEEDILAVLSLIIWCLIIIVSVGYATFIMRADNKGEGGILSLVSLIRHRLGKADPRAVVATFIAIMGAGLFYGDSLITPAVSVMSAVEGLEVANPEFSHWVIPASIVILSLLFFVQRWGTGRIGVAFGPIMCCWFLTLGGLGLGPILDNPSILWALSPMPGLRLAVAHPFITFLALGAVVLTVTGVEALYADMGHFGRRPIVIAWFTLAFPMLILNYLGQGANLLLHPEALNNPFFELAPRWGQLPLVILATLATVIASQAVISGAFSVSRQASRLSFLPRLKVLQTSKSMGGQIYLPAVNHMLWIAVMALVLIFQSSQNLASAYGFSVSGTLILEMSLFLLMARTIWHWPVWRIALVALAIGSVEVAIFLANIAKLATGGWLPLMVAIMMVIIMTTWKKGSKIVFSRRAELEGPLSDFISTVKARGVRRVSGVAIYPHGNPTTAPLALRSSVLFNRVLHDHIVIVTIKHIGVPHVRHTRRVEVTTRGDQTYGIIHMNYRVGFNDSQNVPAAVQLMCSAHPEFGIDPTIAQYVLSTYRIEPGKDKGVRYARSELFRWLERMGANRTQSFKLPLDRTIVVGASVEV</sequence>
<evidence type="ECO:0000256" key="4">
    <source>
        <dbReference type="ARBA" id="ARBA00022475"/>
    </source>
</evidence>
<keyword evidence="7 12" id="KW-0769">Symport</keyword>
<feature type="transmembrane region" description="Helical" evidence="12">
    <location>
        <begin position="291"/>
        <end position="315"/>
    </location>
</feature>
<feature type="transmembrane region" description="Helical" evidence="12">
    <location>
        <begin position="401"/>
        <end position="421"/>
    </location>
</feature>
<feature type="transmembrane region" description="Helical" evidence="12">
    <location>
        <begin position="213"/>
        <end position="236"/>
    </location>
</feature>
<name>A0ABU3IBT7_9ACTO</name>
<keyword evidence="8 12" id="KW-0630">Potassium</keyword>
<feature type="transmembrane region" description="Helical" evidence="12">
    <location>
        <begin position="368"/>
        <end position="389"/>
    </location>
</feature>
<reference evidence="15 16" key="1">
    <citation type="submission" date="2023-06" db="EMBL/GenBank/DDBJ databases">
        <title>Draft genome sequence of Gleimia hominis type strain CCUG 57540T.</title>
        <authorList>
            <person name="Salva-Serra F."/>
            <person name="Cardew S."/>
            <person name="Jensie Markopoulos S."/>
            <person name="Ohlen M."/>
            <person name="Inganas E."/>
            <person name="Svensson-Stadler L."/>
            <person name="Moore E.R.B."/>
        </authorList>
    </citation>
    <scope>NUCLEOTIDE SEQUENCE [LARGE SCALE GENOMIC DNA]</scope>
    <source>
        <strain evidence="15 16">CCUG 57540</strain>
    </source>
</reference>
<dbReference type="InterPro" id="IPR023051">
    <property type="entry name" value="Kup"/>
</dbReference>
<evidence type="ECO:0000259" key="13">
    <source>
        <dbReference type="Pfam" id="PF02705"/>
    </source>
</evidence>
<keyword evidence="5 12" id="KW-0633">Potassium transport</keyword>
<comment type="subcellular location">
    <subcellularLocation>
        <location evidence="12">Cell membrane</location>
        <topology evidence="12">Multi-pass membrane protein</topology>
    </subcellularLocation>
    <subcellularLocation>
        <location evidence="1">Membrane</location>
        <topology evidence="1">Multi-pass membrane protein</topology>
    </subcellularLocation>
</comment>
<comment type="caution">
    <text evidence="15">The sequence shown here is derived from an EMBL/GenBank/DDBJ whole genome shotgun (WGS) entry which is preliminary data.</text>
</comment>
<feature type="transmembrane region" description="Helical" evidence="12">
    <location>
        <begin position="12"/>
        <end position="31"/>
    </location>
</feature>
<feature type="transmembrane region" description="Helical" evidence="12">
    <location>
        <begin position="248"/>
        <end position="271"/>
    </location>
</feature>
<keyword evidence="4 12" id="KW-1003">Cell membrane</keyword>
<feature type="domain" description="K+ potassium transporter integral membrane" evidence="13">
    <location>
        <begin position="14"/>
        <end position="467"/>
    </location>
</feature>
<protein>
    <recommendedName>
        <fullName evidence="12">Probable potassium transport system protein Kup</fullName>
    </recommendedName>
</protein>
<evidence type="ECO:0000256" key="1">
    <source>
        <dbReference type="ARBA" id="ARBA00004141"/>
    </source>
</evidence>
<keyword evidence="3 12" id="KW-0813">Transport</keyword>
<evidence type="ECO:0000256" key="12">
    <source>
        <dbReference type="HAMAP-Rule" id="MF_01522"/>
    </source>
</evidence>
<feature type="transmembrane region" description="Helical" evidence="12">
    <location>
        <begin position="143"/>
        <end position="161"/>
    </location>
</feature>
<dbReference type="PANTHER" id="PTHR30540">
    <property type="entry name" value="OSMOTIC STRESS POTASSIUM TRANSPORTER"/>
    <property type="match status" value="1"/>
</dbReference>
<dbReference type="Proteomes" id="UP001247542">
    <property type="component" value="Unassembled WGS sequence"/>
</dbReference>
<evidence type="ECO:0000256" key="10">
    <source>
        <dbReference type="ARBA" id="ARBA00023065"/>
    </source>
</evidence>
<gene>
    <name evidence="12" type="primary">kup</name>
    <name evidence="15" type="ORF">QS713_07145</name>
</gene>
<comment type="catalytic activity">
    <reaction evidence="12">
        <text>K(+)(in) + H(+)(in) = K(+)(out) + H(+)(out)</text>
        <dbReference type="Rhea" id="RHEA:28490"/>
        <dbReference type="ChEBI" id="CHEBI:15378"/>
        <dbReference type="ChEBI" id="CHEBI:29103"/>
    </reaction>
</comment>
<evidence type="ECO:0000256" key="11">
    <source>
        <dbReference type="ARBA" id="ARBA00023136"/>
    </source>
</evidence>
<organism evidence="15 16">
    <name type="scientific">Gleimia hominis</name>
    <dbReference type="NCBI Taxonomy" id="595468"/>
    <lineage>
        <taxon>Bacteria</taxon>
        <taxon>Bacillati</taxon>
        <taxon>Actinomycetota</taxon>
        <taxon>Actinomycetes</taxon>
        <taxon>Actinomycetales</taxon>
        <taxon>Actinomycetaceae</taxon>
        <taxon>Gleimia</taxon>
    </lineage>
</organism>
<comment type="function">
    <text evidence="12">Transport of potassium into the cell. Likely operates as a K(+):H(+) symporter.</text>
</comment>
<dbReference type="PANTHER" id="PTHR30540:SF79">
    <property type="entry name" value="LOW AFFINITY POTASSIUM TRANSPORT SYSTEM PROTEIN KUP"/>
    <property type="match status" value="1"/>
</dbReference>
<evidence type="ECO:0000256" key="8">
    <source>
        <dbReference type="ARBA" id="ARBA00022958"/>
    </source>
</evidence>
<feature type="transmembrane region" description="Helical" evidence="12">
    <location>
        <begin position="173"/>
        <end position="193"/>
    </location>
</feature>
<evidence type="ECO:0000313" key="15">
    <source>
        <dbReference type="EMBL" id="MDT3767834.1"/>
    </source>
</evidence>
<dbReference type="EMBL" id="JASXSX010000002">
    <property type="protein sequence ID" value="MDT3767834.1"/>
    <property type="molecule type" value="Genomic_DNA"/>
</dbReference>
<keyword evidence="10 12" id="KW-0406">Ion transport</keyword>
<evidence type="ECO:0000259" key="14">
    <source>
        <dbReference type="Pfam" id="PF22776"/>
    </source>
</evidence>
<dbReference type="Pfam" id="PF22776">
    <property type="entry name" value="K_trans_C"/>
    <property type="match status" value="1"/>
</dbReference>
<evidence type="ECO:0000313" key="16">
    <source>
        <dbReference type="Proteomes" id="UP001247542"/>
    </source>
</evidence>
<dbReference type="InterPro" id="IPR053951">
    <property type="entry name" value="K_trans_N"/>
</dbReference>
<dbReference type="HAMAP" id="MF_01522">
    <property type="entry name" value="Kup"/>
    <property type="match status" value="1"/>
</dbReference>
<keyword evidence="16" id="KW-1185">Reference proteome</keyword>
<dbReference type="RefSeq" id="WP_313273926.1">
    <property type="nucleotide sequence ID" value="NZ_JASXSX010000002.1"/>
</dbReference>
<evidence type="ECO:0000256" key="5">
    <source>
        <dbReference type="ARBA" id="ARBA00022538"/>
    </source>
</evidence>
<feature type="transmembrane region" description="Helical" evidence="12">
    <location>
        <begin position="103"/>
        <end position="123"/>
    </location>
</feature>
<feature type="transmembrane region" description="Helical" evidence="12">
    <location>
        <begin position="341"/>
        <end position="362"/>
    </location>
</feature>
<evidence type="ECO:0000256" key="2">
    <source>
        <dbReference type="ARBA" id="ARBA00007019"/>
    </source>
</evidence>
<feature type="transmembrane region" description="Helical" evidence="12">
    <location>
        <begin position="427"/>
        <end position="444"/>
    </location>
</feature>
<proteinExistence type="inferred from homology"/>
<dbReference type="InterPro" id="IPR003855">
    <property type="entry name" value="K+_transporter"/>
</dbReference>
<evidence type="ECO:0000256" key="7">
    <source>
        <dbReference type="ARBA" id="ARBA00022847"/>
    </source>
</evidence>
<keyword evidence="11 12" id="KW-0472">Membrane</keyword>
<evidence type="ECO:0000256" key="9">
    <source>
        <dbReference type="ARBA" id="ARBA00022989"/>
    </source>
</evidence>
<evidence type="ECO:0000256" key="6">
    <source>
        <dbReference type="ARBA" id="ARBA00022692"/>
    </source>
</evidence>
<dbReference type="Pfam" id="PF02705">
    <property type="entry name" value="K_trans"/>
    <property type="match status" value="1"/>
</dbReference>
<feature type="transmembrane region" description="Helical" evidence="12">
    <location>
        <begin position="51"/>
        <end position="73"/>
    </location>
</feature>
<keyword evidence="6 12" id="KW-0812">Transmembrane</keyword>
<keyword evidence="9 12" id="KW-1133">Transmembrane helix</keyword>